<evidence type="ECO:0000313" key="1">
    <source>
        <dbReference type="EMBL" id="EGW34129.1"/>
    </source>
</evidence>
<evidence type="ECO:0000313" key="2">
    <source>
        <dbReference type="Proteomes" id="UP000000709"/>
    </source>
</evidence>
<organism evidence="2">
    <name type="scientific">Spathaspora passalidarum (strain NRRL Y-27907 / 11-Y1)</name>
    <dbReference type="NCBI Taxonomy" id="619300"/>
    <lineage>
        <taxon>Eukaryota</taxon>
        <taxon>Fungi</taxon>
        <taxon>Dikarya</taxon>
        <taxon>Ascomycota</taxon>
        <taxon>Saccharomycotina</taxon>
        <taxon>Pichiomycetes</taxon>
        <taxon>Debaryomycetaceae</taxon>
        <taxon>Spathaspora</taxon>
    </lineage>
</organism>
<keyword evidence="2" id="KW-1185">Reference proteome</keyword>
<dbReference type="InParanoid" id="G3AHG5"/>
<dbReference type="GeneID" id="18872967"/>
<dbReference type="HOGENOM" id="CLU_870345_0_0_1"/>
<reference evidence="1 2" key="1">
    <citation type="journal article" date="2011" name="Proc. Natl. Acad. Sci. U.S.A.">
        <title>Comparative genomics of xylose-fermenting fungi for enhanced biofuel production.</title>
        <authorList>
            <person name="Wohlbach D.J."/>
            <person name="Kuo A."/>
            <person name="Sato T.K."/>
            <person name="Potts K.M."/>
            <person name="Salamov A.A."/>
            <person name="LaButti K.M."/>
            <person name="Sun H."/>
            <person name="Clum A."/>
            <person name="Pangilinan J.L."/>
            <person name="Lindquist E.A."/>
            <person name="Lucas S."/>
            <person name="Lapidus A."/>
            <person name="Jin M."/>
            <person name="Gunawan C."/>
            <person name="Balan V."/>
            <person name="Dale B.E."/>
            <person name="Jeffries T.W."/>
            <person name="Zinkel R."/>
            <person name="Barry K.W."/>
            <person name="Grigoriev I.V."/>
            <person name="Gasch A.P."/>
        </authorList>
    </citation>
    <scope>NUCLEOTIDE SEQUENCE [LARGE SCALE GENOMIC DNA]</scope>
    <source>
        <strain evidence="2">NRRL Y-27907 / 11-Y1</strain>
    </source>
</reference>
<dbReference type="Proteomes" id="UP000000709">
    <property type="component" value="Unassembled WGS sequence"/>
</dbReference>
<protein>
    <submittedName>
        <fullName evidence="1">Uncharacterized protein</fullName>
    </submittedName>
</protein>
<dbReference type="OrthoDB" id="10530893at2759"/>
<dbReference type="AlphaFoldDB" id="G3AHG5"/>
<name>G3AHG5_SPAPN</name>
<proteinExistence type="predicted"/>
<dbReference type="RefSeq" id="XP_007373713.1">
    <property type="nucleotide sequence ID" value="XM_007373651.1"/>
</dbReference>
<dbReference type="KEGG" id="spaa:SPAPADRAFT_59547"/>
<accession>G3AHG5</accession>
<sequence length="320" mass="38563">MESRVYLMYLMNCEPPSVITGILFHFVKVESDEQLLYDLIHRAEVEYAPEYVIKYQDHYTWNSKYDRNKTSIGDLSDIFCDFDESETKVDSGYLKRTFEFKLTLVPFFVPNDSKIKLPPGVDPSWFEIVPVHNDTHLIKHLLTTVRGDQQNYLQLTRTGKLIYRDLKKSFADCQVFPCDSRSINKIIDIIVEKMILCFKLLNERYSYYNACRTNPLAKRIFERMDQEQLHKYMPFPVWRDQKLITVFHVSDYWLFRKLKKERNITIDESFEIYQTRKHTKYDRCHHGHKEISWYYQNSYTLLFRNGKLELRKKFPRGYGL</sequence>
<dbReference type="EMBL" id="GL996500">
    <property type="protein sequence ID" value="EGW34129.1"/>
    <property type="molecule type" value="Genomic_DNA"/>
</dbReference>
<feature type="non-terminal residue" evidence="1">
    <location>
        <position position="320"/>
    </location>
</feature>
<gene>
    <name evidence="1" type="ORF">SPAPADRAFT_59547</name>
</gene>